<dbReference type="AlphaFoldDB" id="A0A0K2TBX6"/>
<feature type="signal peptide" evidence="2">
    <location>
        <begin position="1"/>
        <end position="21"/>
    </location>
</feature>
<accession>A0A0K2TBX6</accession>
<sequence>MVYKAISIYFLFCVLISSVNSQNSRNTPTTSAPDSRFAPEPGVGTPVPGNPPTSPVIIFYIHSKYQCTYHEYIVSWRRFVCFNWVKVA</sequence>
<proteinExistence type="predicted"/>
<feature type="region of interest" description="Disordered" evidence="1">
    <location>
        <begin position="21"/>
        <end position="50"/>
    </location>
</feature>
<name>A0A0K2TBX6_LEPSM</name>
<evidence type="ECO:0000256" key="1">
    <source>
        <dbReference type="SAM" id="MobiDB-lite"/>
    </source>
</evidence>
<organism evidence="3">
    <name type="scientific">Lepeophtheirus salmonis</name>
    <name type="common">Salmon louse</name>
    <name type="synonym">Caligus salmonis</name>
    <dbReference type="NCBI Taxonomy" id="72036"/>
    <lineage>
        <taxon>Eukaryota</taxon>
        <taxon>Metazoa</taxon>
        <taxon>Ecdysozoa</taxon>
        <taxon>Arthropoda</taxon>
        <taxon>Crustacea</taxon>
        <taxon>Multicrustacea</taxon>
        <taxon>Hexanauplia</taxon>
        <taxon>Copepoda</taxon>
        <taxon>Siphonostomatoida</taxon>
        <taxon>Caligidae</taxon>
        <taxon>Lepeophtheirus</taxon>
    </lineage>
</organism>
<evidence type="ECO:0000313" key="3">
    <source>
        <dbReference type="EMBL" id="CDW23574.1"/>
    </source>
</evidence>
<reference evidence="3" key="1">
    <citation type="submission" date="2014-05" db="EMBL/GenBank/DDBJ databases">
        <authorList>
            <person name="Chronopoulou M."/>
        </authorList>
    </citation>
    <scope>NUCLEOTIDE SEQUENCE</scope>
    <source>
        <tissue evidence="3">Whole organism</tissue>
    </source>
</reference>
<protein>
    <submittedName>
        <fullName evidence="3">Uncharacterized protein</fullName>
    </submittedName>
</protein>
<dbReference type="EMBL" id="HACA01006213">
    <property type="protein sequence ID" value="CDW23574.1"/>
    <property type="molecule type" value="Transcribed_RNA"/>
</dbReference>
<keyword evidence="2" id="KW-0732">Signal</keyword>
<feature type="chain" id="PRO_5005487609" evidence="2">
    <location>
        <begin position="22"/>
        <end position="88"/>
    </location>
</feature>
<evidence type="ECO:0000256" key="2">
    <source>
        <dbReference type="SAM" id="SignalP"/>
    </source>
</evidence>
<feature type="compositionally biased region" description="Polar residues" evidence="1">
    <location>
        <begin position="21"/>
        <end position="33"/>
    </location>
</feature>